<evidence type="ECO:0000259" key="9">
    <source>
        <dbReference type="PROSITE" id="PS50850"/>
    </source>
</evidence>
<feature type="transmembrane region" description="Helical" evidence="8">
    <location>
        <begin position="528"/>
        <end position="550"/>
    </location>
</feature>
<comment type="similarity">
    <text evidence="2">Belongs to the major facilitator superfamily.</text>
</comment>
<reference evidence="10" key="1">
    <citation type="journal article" date="2020" name="bioRxiv">
        <title>Chromosome-level reference genome of the European wasp spider Argiope bruennichi: a resource for studies on range expansion and evolutionary adaptation.</title>
        <authorList>
            <person name="Sheffer M.M."/>
            <person name="Hoppe A."/>
            <person name="Krehenwinkel H."/>
            <person name="Uhl G."/>
            <person name="Kuss A.W."/>
            <person name="Jensen L."/>
            <person name="Jensen C."/>
            <person name="Gillespie R.G."/>
            <person name="Hoff K.J."/>
            <person name="Prost S."/>
        </authorList>
    </citation>
    <scope>NUCLEOTIDE SEQUENCE</scope>
</reference>
<feature type="compositionally biased region" description="Polar residues" evidence="7">
    <location>
        <begin position="62"/>
        <end position="74"/>
    </location>
</feature>
<gene>
    <name evidence="10" type="ORF">HNY73_004837</name>
</gene>
<dbReference type="PANTHER" id="PTHR23511">
    <property type="entry name" value="SYNAPTIC VESICLE GLYCOPROTEIN 2"/>
    <property type="match status" value="1"/>
</dbReference>
<reference evidence="10" key="2">
    <citation type="submission" date="2020-06" db="EMBL/GenBank/DDBJ databases">
        <authorList>
            <person name="Sheffer M."/>
        </authorList>
    </citation>
    <scope>NUCLEOTIDE SEQUENCE</scope>
</reference>
<dbReference type="Proteomes" id="UP000807504">
    <property type="component" value="Unassembled WGS sequence"/>
</dbReference>
<evidence type="ECO:0000313" key="10">
    <source>
        <dbReference type="EMBL" id="KAF8793345.1"/>
    </source>
</evidence>
<feature type="transmembrane region" description="Helical" evidence="8">
    <location>
        <begin position="639"/>
        <end position="662"/>
    </location>
</feature>
<feature type="transmembrane region" description="Helical" evidence="8">
    <location>
        <begin position="723"/>
        <end position="741"/>
    </location>
</feature>
<dbReference type="InterPro" id="IPR020846">
    <property type="entry name" value="MFS_dom"/>
</dbReference>
<dbReference type="InterPro" id="IPR005828">
    <property type="entry name" value="MFS_sugar_transport-like"/>
</dbReference>
<protein>
    <submittedName>
        <fullName evidence="10">Synaptic vesicle 2-related protein like</fullName>
    </submittedName>
</protein>
<feature type="transmembrane region" description="Helical" evidence="8">
    <location>
        <begin position="556"/>
        <end position="574"/>
    </location>
</feature>
<evidence type="ECO:0000256" key="6">
    <source>
        <dbReference type="ARBA" id="ARBA00023136"/>
    </source>
</evidence>
<feature type="transmembrane region" description="Helical" evidence="8">
    <location>
        <begin position="396"/>
        <end position="422"/>
    </location>
</feature>
<dbReference type="Gene3D" id="1.20.1250.20">
    <property type="entry name" value="MFS general substrate transporter like domains"/>
    <property type="match status" value="1"/>
</dbReference>
<evidence type="ECO:0000256" key="1">
    <source>
        <dbReference type="ARBA" id="ARBA00004141"/>
    </source>
</evidence>
<feature type="transmembrane region" description="Helical" evidence="8">
    <location>
        <begin position="496"/>
        <end position="516"/>
    </location>
</feature>
<evidence type="ECO:0000313" key="11">
    <source>
        <dbReference type="Proteomes" id="UP000807504"/>
    </source>
</evidence>
<feature type="transmembrane region" description="Helical" evidence="8">
    <location>
        <begin position="469"/>
        <end position="490"/>
    </location>
</feature>
<evidence type="ECO:0000256" key="5">
    <source>
        <dbReference type="ARBA" id="ARBA00022989"/>
    </source>
</evidence>
<dbReference type="SUPFAM" id="SSF103473">
    <property type="entry name" value="MFS general substrate transporter"/>
    <property type="match status" value="1"/>
</dbReference>
<organism evidence="10 11">
    <name type="scientific">Argiope bruennichi</name>
    <name type="common">Wasp spider</name>
    <name type="synonym">Aranea bruennichi</name>
    <dbReference type="NCBI Taxonomy" id="94029"/>
    <lineage>
        <taxon>Eukaryota</taxon>
        <taxon>Metazoa</taxon>
        <taxon>Ecdysozoa</taxon>
        <taxon>Arthropoda</taxon>
        <taxon>Chelicerata</taxon>
        <taxon>Arachnida</taxon>
        <taxon>Araneae</taxon>
        <taxon>Araneomorphae</taxon>
        <taxon>Entelegynae</taxon>
        <taxon>Araneoidea</taxon>
        <taxon>Araneidae</taxon>
        <taxon>Argiope</taxon>
    </lineage>
</organism>
<comment type="subcellular location">
    <subcellularLocation>
        <location evidence="1">Membrane</location>
        <topology evidence="1">Multi-pass membrane protein</topology>
    </subcellularLocation>
</comment>
<keyword evidence="11" id="KW-1185">Reference proteome</keyword>
<name>A0A8T0FSR5_ARGBR</name>
<dbReference type="EMBL" id="JABXBU010000003">
    <property type="protein sequence ID" value="KAF8793345.1"/>
    <property type="molecule type" value="Genomic_DNA"/>
</dbReference>
<dbReference type="AlphaFoldDB" id="A0A8T0FSR5"/>
<comment type="caution">
    <text evidence="10">The sequence shown here is derived from an EMBL/GenBank/DDBJ whole genome shotgun (WGS) entry which is preliminary data.</text>
</comment>
<evidence type="ECO:0000256" key="4">
    <source>
        <dbReference type="ARBA" id="ARBA00022692"/>
    </source>
</evidence>
<keyword evidence="5 8" id="KW-1133">Transmembrane helix</keyword>
<dbReference type="PROSITE" id="PS50850">
    <property type="entry name" value="MFS"/>
    <property type="match status" value="1"/>
</dbReference>
<feature type="transmembrane region" description="Helical" evidence="8">
    <location>
        <begin position="747"/>
        <end position="769"/>
    </location>
</feature>
<feature type="transmembrane region" description="Helical" evidence="8">
    <location>
        <begin position="698"/>
        <end position="716"/>
    </location>
</feature>
<dbReference type="GO" id="GO:0022857">
    <property type="term" value="F:transmembrane transporter activity"/>
    <property type="evidence" value="ECO:0007669"/>
    <property type="project" value="InterPro"/>
</dbReference>
<keyword evidence="4 8" id="KW-0812">Transmembrane</keyword>
<feature type="compositionally biased region" description="Basic and acidic residues" evidence="7">
    <location>
        <begin position="7"/>
        <end position="24"/>
    </location>
</feature>
<dbReference type="InterPro" id="IPR036259">
    <property type="entry name" value="MFS_trans_sf"/>
</dbReference>
<dbReference type="GO" id="GO:0016020">
    <property type="term" value="C:membrane"/>
    <property type="evidence" value="ECO:0007669"/>
    <property type="project" value="UniProtKB-SubCell"/>
</dbReference>
<proteinExistence type="inferred from homology"/>
<feature type="domain" description="Major facilitator superfamily (MFS) profile" evidence="9">
    <location>
        <begin position="397"/>
        <end position="836"/>
    </location>
</feature>
<evidence type="ECO:0000256" key="8">
    <source>
        <dbReference type="SAM" id="Phobius"/>
    </source>
</evidence>
<dbReference type="PANTHER" id="PTHR23511:SF5">
    <property type="entry name" value="MAJOR FACILITATOR-TYPE TRANSPORTER HXNZ-RELATED"/>
    <property type="match status" value="1"/>
</dbReference>
<dbReference type="Pfam" id="PF00083">
    <property type="entry name" value="Sugar_tr"/>
    <property type="match status" value="1"/>
</dbReference>
<evidence type="ECO:0000256" key="3">
    <source>
        <dbReference type="ARBA" id="ARBA00022448"/>
    </source>
</evidence>
<evidence type="ECO:0000256" key="7">
    <source>
        <dbReference type="SAM" id="MobiDB-lite"/>
    </source>
</evidence>
<feature type="region of interest" description="Disordered" evidence="7">
    <location>
        <begin position="1"/>
        <end position="93"/>
    </location>
</feature>
<accession>A0A8T0FSR5</accession>
<evidence type="ECO:0000256" key="2">
    <source>
        <dbReference type="ARBA" id="ARBA00008335"/>
    </source>
</evidence>
<feature type="compositionally biased region" description="Basic and acidic residues" evidence="7">
    <location>
        <begin position="78"/>
        <end position="93"/>
    </location>
</feature>
<feature type="transmembrane region" description="Helical" evidence="8">
    <location>
        <begin position="434"/>
        <end position="457"/>
    </location>
</feature>
<feature type="transmembrane region" description="Helical" evidence="8">
    <location>
        <begin position="781"/>
        <end position="801"/>
    </location>
</feature>
<sequence length="859" mass="96025">MLGCFKKNKEEKEDIKSADRKSDPNSEEEISDGGKIPKVTFSEHITSDDESISTKSRVKGTQAKQLPSDESSMMETEEAIKREDTSDLKAKKSAVDKAKRLISEVSKRNIVDSEEKLGKDPSDFSKSFKEIPKVAISKQVALDDKPEMSKEFIDEIQAKQLVSDVWEEALKKSKSETNVAKKEAAFDKVKKVMSATIMMRGADYKTKFDSKSSIQGIPEVTGSKHVALDHKPKLRKKMVTEQQAKQFVSDIDEKATDGQAIEKTSQTDLSDLKRKEVAIDKAKKLISAVSKRDAASEDEKISELSLEVDKGNTSKKESAISKAKLLLSAISQKDITSDKQLLNTETTPKSEEAYLEDSDIQICESIESLKIDFGGGIDYDIQDIVNEAGYGKFQKILFFLCGIAWMIANYELMLITIIGDLVACEWTVYGWQNAFLTSAVFIGAFIGALAFGMLADIFGRKRSLGMSTLLLFVILATTVLSTKLTVLLIFRCLFGFALGGLGQVCVHSHLTFLLGIEYYPIKDRGTASIYLTFYWSAGSLLLIITTSFIMHILDSWRWLMIVCSFPVLCLFFAIKWYPESARFYLVSHQYSRAVKQLEQMLEMNKVRIPPGRLKKVSQIEERGNLLSLLRKEYIATTLMLWYICFAASFTYYGIILITPFVVKIGSPRVLAETFGNSTDVFTAQIPCQRYTYLQYVHLFWTTTSEIPGLFVFIVLIERMQRKMLLSVSCIITAILFFMLLINTRHTVAMFAILFFVRASAQASCMLSLLMMSEVYPTTMRAISFGSASAFAVLGGAIVPFVTQALVIPYPIPTTSTTGSLILLAGIIAACLPRDTKDTRIEDLTSNHLYHDASKTGQRP</sequence>
<dbReference type="OrthoDB" id="3936150at2759"/>
<keyword evidence="6 8" id="KW-0472">Membrane</keyword>
<keyword evidence="3" id="KW-0813">Transport</keyword>
<feature type="transmembrane region" description="Helical" evidence="8">
    <location>
        <begin position="807"/>
        <end position="831"/>
    </location>
</feature>